<organism evidence="2">
    <name type="scientific">marine metagenome</name>
    <dbReference type="NCBI Taxonomy" id="408172"/>
    <lineage>
        <taxon>unclassified sequences</taxon>
        <taxon>metagenomes</taxon>
        <taxon>ecological metagenomes</taxon>
    </lineage>
</organism>
<evidence type="ECO:0000256" key="1">
    <source>
        <dbReference type="SAM" id="Phobius"/>
    </source>
</evidence>
<keyword evidence="1" id="KW-1133">Transmembrane helix</keyword>
<dbReference type="EMBL" id="UINC01031750">
    <property type="protein sequence ID" value="SVB18288.1"/>
    <property type="molecule type" value="Genomic_DNA"/>
</dbReference>
<protein>
    <submittedName>
        <fullName evidence="2">Uncharacterized protein</fullName>
    </submittedName>
</protein>
<proteinExistence type="predicted"/>
<dbReference type="AlphaFoldDB" id="A0A382BWW0"/>
<keyword evidence="1" id="KW-0472">Membrane</keyword>
<evidence type="ECO:0000313" key="2">
    <source>
        <dbReference type="EMBL" id="SVB18288.1"/>
    </source>
</evidence>
<feature type="non-terminal residue" evidence="2">
    <location>
        <position position="59"/>
    </location>
</feature>
<feature type="transmembrane region" description="Helical" evidence="1">
    <location>
        <begin position="34"/>
        <end position="54"/>
    </location>
</feature>
<keyword evidence="1" id="KW-0812">Transmembrane</keyword>
<name>A0A382BWW0_9ZZZZ</name>
<accession>A0A382BWW0</accession>
<reference evidence="2" key="1">
    <citation type="submission" date="2018-05" db="EMBL/GenBank/DDBJ databases">
        <authorList>
            <person name="Lanie J.A."/>
            <person name="Ng W.-L."/>
            <person name="Kazmierczak K.M."/>
            <person name="Andrzejewski T.M."/>
            <person name="Davidsen T.M."/>
            <person name="Wayne K.J."/>
            <person name="Tettelin H."/>
            <person name="Glass J.I."/>
            <person name="Rusch D."/>
            <person name="Podicherti R."/>
            <person name="Tsui H.-C.T."/>
            <person name="Winkler M.E."/>
        </authorList>
    </citation>
    <scope>NUCLEOTIDE SEQUENCE</scope>
</reference>
<sequence>MLLILIWTLGVWLTWQNRKMHCEILPQYGWISRIGLIAGTIVMLFDLWFLSLFYEELRL</sequence>
<gene>
    <name evidence="2" type="ORF">METZ01_LOCUS171142</name>
</gene>